<gene>
    <name evidence="6" type="ORF">LXT13_17810</name>
</gene>
<dbReference type="Proteomes" id="UP001200741">
    <property type="component" value="Unassembled WGS sequence"/>
</dbReference>
<dbReference type="Pfam" id="PF00589">
    <property type="entry name" value="Phage_integrase"/>
    <property type="match status" value="1"/>
</dbReference>
<evidence type="ECO:0000259" key="5">
    <source>
        <dbReference type="PROSITE" id="PS51898"/>
    </source>
</evidence>
<keyword evidence="4" id="KW-0233">DNA recombination</keyword>
<dbReference type="InterPro" id="IPR050090">
    <property type="entry name" value="Tyrosine_recombinase_XerCD"/>
</dbReference>
<dbReference type="PROSITE" id="PS51898">
    <property type="entry name" value="TYR_RECOMBINASE"/>
    <property type="match status" value="1"/>
</dbReference>
<evidence type="ECO:0000256" key="1">
    <source>
        <dbReference type="ARBA" id="ARBA00008857"/>
    </source>
</evidence>
<evidence type="ECO:0000256" key="4">
    <source>
        <dbReference type="ARBA" id="ARBA00023172"/>
    </source>
</evidence>
<dbReference type="RefSeq" id="WP_233373297.1">
    <property type="nucleotide sequence ID" value="NZ_JAJTWU010000007.1"/>
</dbReference>
<protein>
    <submittedName>
        <fullName evidence="6">Site-specific integrase</fullName>
    </submittedName>
</protein>
<accession>A0ABS8XWS2</accession>
<keyword evidence="2" id="KW-0229">DNA integration</keyword>
<dbReference type="InterPro" id="IPR011010">
    <property type="entry name" value="DNA_brk_join_enz"/>
</dbReference>
<name>A0ABS8XWS2_9BURK</name>
<proteinExistence type="inferred from homology"/>
<dbReference type="InterPro" id="IPR002104">
    <property type="entry name" value="Integrase_catalytic"/>
</dbReference>
<evidence type="ECO:0000256" key="3">
    <source>
        <dbReference type="ARBA" id="ARBA00023125"/>
    </source>
</evidence>
<keyword evidence="7" id="KW-1185">Reference proteome</keyword>
<reference evidence="6 7" key="1">
    <citation type="submission" date="2021-12" db="EMBL/GenBank/DDBJ databases">
        <title>Genome seq of P8.</title>
        <authorList>
            <person name="Seo T."/>
        </authorList>
    </citation>
    <scope>NUCLEOTIDE SEQUENCE [LARGE SCALE GENOMIC DNA]</scope>
    <source>
        <strain evidence="6 7">P8</strain>
    </source>
</reference>
<dbReference type="PANTHER" id="PTHR30349">
    <property type="entry name" value="PHAGE INTEGRASE-RELATED"/>
    <property type="match status" value="1"/>
</dbReference>
<organism evidence="6 7">
    <name type="scientific">Pelomonas cellulosilytica</name>
    <dbReference type="NCBI Taxonomy" id="2906762"/>
    <lineage>
        <taxon>Bacteria</taxon>
        <taxon>Pseudomonadati</taxon>
        <taxon>Pseudomonadota</taxon>
        <taxon>Betaproteobacteria</taxon>
        <taxon>Burkholderiales</taxon>
        <taxon>Sphaerotilaceae</taxon>
        <taxon>Roseateles</taxon>
    </lineage>
</organism>
<comment type="similarity">
    <text evidence="1">Belongs to the 'phage' integrase family.</text>
</comment>
<dbReference type="InterPro" id="IPR013762">
    <property type="entry name" value="Integrase-like_cat_sf"/>
</dbReference>
<comment type="caution">
    <text evidence="6">The sequence shown here is derived from an EMBL/GenBank/DDBJ whole genome shotgun (WGS) entry which is preliminary data.</text>
</comment>
<evidence type="ECO:0000313" key="6">
    <source>
        <dbReference type="EMBL" id="MCE4556252.1"/>
    </source>
</evidence>
<evidence type="ECO:0000313" key="7">
    <source>
        <dbReference type="Proteomes" id="UP001200741"/>
    </source>
</evidence>
<dbReference type="CDD" id="cd00397">
    <property type="entry name" value="DNA_BRE_C"/>
    <property type="match status" value="1"/>
</dbReference>
<dbReference type="EMBL" id="JAJTWU010000007">
    <property type="protein sequence ID" value="MCE4556252.1"/>
    <property type="molecule type" value="Genomic_DNA"/>
</dbReference>
<dbReference type="PANTHER" id="PTHR30349:SF41">
    <property type="entry name" value="INTEGRASE_RECOMBINASE PROTEIN MJ0367-RELATED"/>
    <property type="match status" value="1"/>
</dbReference>
<sequence length="433" mass="49697">MTATLPRHQPSVRVVLDQLGRGSRTRAVRRLFPMDPESGCFNELQTAYLDHEHGLCSYNAQVAVLDDLRFLDRWCKMKRQRDENWVPPEHRAAADKAPLTQREVEDFGRWCQRNARSIEKEIEAAKSNVSYLPSDDVVGTPYRNRRLRNASKYLQWLTTSLATGDEDDVQEVALTEVRKRKIESWFEKQLLAEPKASDPASLRPEEADAFHQVMHDENLFSNDATRSRDNLILQLLDQGLRAGEVLKLRVSDVNDAYQLDRGRSRAIVTVVRRANDIDDERVIEPAVKTNPGMLPIPSRLASALIRYVLDERRAAIDSRPDGLETPYLFVNQQGRFIGRPLGQRNLNRIVAKLKGRFGLPESFVPCTLRHTHMTELYDSLLAKGLKGKEIQERMVPRGRWAPNSNMPSHYAARSLMREAAEYVEERDRKLKHA</sequence>
<dbReference type="Gene3D" id="1.10.443.10">
    <property type="entry name" value="Intergrase catalytic core"/>
    <property type="match status" value="1"/>
</dbReference>
<feature type="domain" description="Tyr recombinase" evidence="5">
    <location>
        <begin position="197"/>
        <end position="424"/>
    </location>
</feature>
<keyword evidence="3" id="KW-0238">DNA-binding</keyword>
<evidence type="ECO:0000256" key="2">
    <source>
        <dbReference type="ARBA" id="ARBA00022908"/>
    </source>
</evidence>
<dbReference type="SUPFAM" id="SSF56349">
    <property type="entry name" value="DNA breaking-rejoining enzymes"/>
    <property type="match status" value="1"/>
</dbReference>